<dbReference type="InterPro" id="IPR048347">
    <property type="entry name" value="Sarcoglycan_C"/>
</dbReference>
<proteinExistence type="predicted"/>
<comment type="caution">
    <text evidence="6">The sequence shown here is derived from an EMBL/GenBank/DDBJ whole genome shotgun (WGS) entry which is preliminary data.</text>
</comment>
<dbReference type="PANTHER" id="PTHR10132:SF14">
    <property type="entry name" value="SARCOGLYCAN ALPHA, ISOFORM C"/>
    <property type="match status" value="1"/>
</dbReference>
<evidence type="ECO:0000313" key="7">
    <source>
        <dbReference type="Proteomes" id="UP000326759"/>
    </source>
</evidence>
<feature type="compositionally biased region" description="Basic and acidic residues" evidence="1">
    <location>
        <begin position="423"/>
        <end position="432"/>
    </location>
</feature>
<dbReference type="OrthoDB" id="10019906at2759"/>
<dbReference type="SUPFAM" id="SSF49313">
    <property type="entry name" value="Cadherin-like"/>
    <property type="match status" value="1"/>
</dbReference>
<evidence type="ECO:0000259" key="5">
    <source>
        <dbReference type="Pfam" id="PF20989"/>
    </source>
</evidence>
<dbReference type="InterPro" id="IPR015919">
    <property type="entry name" value="Cadherin-like_sf"/>
</dbReference>
<accession>A0A5N5SNU4</accession>
<dbReference type="Proteomes" id="UP000326759">
    <property type="component" value="Unassembled WGS sequence"/>
</dbReference>
<sequence length="432" mass="49526">MRVHSSAFLAVLFVVFHLSQCLEFMSSELLILPFTSQNFSLSSHGVSYRPSLLNMPDLPSWLHYTYSPAIHSGFIYGTPPEDISDIKLEVIATDKLSYNITRRVFDIHFKKYPMRANEVRFKITNMNIDELIIKSRWENLKSVLVEDLWPESYEDGVMTSLLPAPHKGDNLPLLPDDKEGVYVSFGSSSDFSFALLELEMEVKPLWQHRPCPKYFKKASYERFFRHKGFAVDWCSFKLHTYETNKNPKAPLKHKAALMSLLGYPPLELMKKSEVFVRSYVWDVIHTILIPLMVMLVLLALLTLAMCCHRTNMDLQSSIFFDQIFDDFPRAPTIQEIQMVHYAGVNKALSAIHNVKGIALAREYSPHPSTATTTTQVDTLPRSRTGSPSSTLPRSSATPSRRFEDYATLTRPNPPPYQRNGSIHYKDEEYLDS</sequence>
<reference evidence="6 7" key="1">
    <citation type="journal article" date="2019" name="PLoS Biol.">
        <title>Sex chromosomes control vertical transmission of feminizing Wolbachia symbionts in an isopod.</title>
        <authorList>
            <person name="Becking T."/>
            <person name="Chebbi M.A."/>
            <person name="Giraud I."/>
            <person name="Moumen B."/>
            <person name="Laverre T."/>
            <person name="Caubet Y."/>
            <person name="Peccoud J."/>
            <person name="Gilbert C."/>
            <person name="Cordaux R."/>
        </authorList>
    </citation>
    <scope>NUCLEOTIDE SEQUENCE [LARGE SCALE GENOMIC DNA]</scope>
    <source>
        <strain evidence="6">ANa2</strain>
        <tissue evidence="6">Whole body excluding digestive tract and cuticle</tissue>
    </source>
</reference>
<keyword evidence="2" id="KW-0472">Membrane</keyword>
<feature type="region of interest" description="Disordered" evidence="1">
    <location>
        <begin position="365"/>
        <end position="432"/>
    </location>
</feature>
<dbReference type="InterPro" id="IPR013783">
    <property type="entry name" value="Ig-like_fold"/>
</dbReference>
<dbReference type="Pfam" id="PF20989">
    <property type="entry name" value="Sarcoglycan_2_C"/>
    <property type="match status" value="1"/>
</dbReference>
<dbReference type="GO" id="GO:0005509">
    <property type="term" value="F:calcium ion binding"/>
    <property type="evidence" value="ECO:0007669"/>
    <property type="project" value="InterPro"/>
</dbReference>
<evidence type="ECO:0000256" key="1">
    <source>
        <dbReference type="SAM" id="MobiDB-lite"/>
    </source>
</evidence>
<feature type="domain" description="Sarcoglycan alpha/epsilon second" evidence="5">
    <location>
        <begin position="117"/>
        <end position="238"/>
    </location>
</feature>
<dbReference type="GO" id="GO:0016012">
    <property type="term" value="C:sarcoglycan complex"/>
    <property type="evidence" value="ECO:0007669"/>
    <property type="project" value="InterPro"/>
</dbReference>
<feature type="transmembrane region" description="Helical" evidence="2">
    <location>
        <begin position="287"/>
        <end position="307"/>
    </location>
</feature>
<keyword evidence="3" id="KW-0732">Signal</keyword>
<keyword evidence="2" id="KW-1133">Transmembrane helix</keyword>
<name>A0A5N5SNU4_9CRUS</name>
<dbReference type="AlphaFoldDB" id="A0A5N5SNU4"/>
<dbReference type="Gene3D" id="2.60.40.10">
    <property type="entry name" value="Immunoglobulins"/>
    <property type="match status" value="1"/>
</dbReference>
<evidence type="ECO:0000256" key="3">
    <source>
        <dbReference type="SAM" id="SignalP"/>
    </source>
</evidence>
<keyword evidence="7" id="KW-1185">Reference proteome</keyword>
<dbReference type="InterPro" id="IPR048346">
    <property type="entry name" value="Sarcoglycan_N"/>
</dbReference>
<dbReference type="Pfam" id="PF05510">
    <property type="entry name" value="Sarcoglycan_2"/>
    <property type="match status" value="1"/>
</dbReference>
<dbReference type="InterPro" id="IPR008908">
    <property type="entry name" value="Sarcoglycan_alpha/epsilon"/>
</dbReference>
<dbReference type="PANTHER" id="PTHR10132">
    <property type="entry name" value="ALPHA-/EPSILON-SARCOGLYCAN FAMILY MEMBER"/>
    <property type="match status" value="1"/>
</dbReference>
<organism evidence="6 7">
    <name type="scientific">Armadillidium nasatum</name>
    <dbReference type="NCBI Taxonomy" id="96803"/>
    <lineage>
        <taxon>Eukaryota</taxon>
        <taxon>Metazoa</taxon>
        <taxon>Ecdysozoa</taxon>
        <taxon>Arthropoda</taxon>
        <taxon>Crustacea</taxon>
        <taxon>Multicrustacea</taxon>
        <taxon>Malacostraca</taxon>
        <taxon>Eumalacostraca</taxon>
        <taxon>Peracarida</taxon>
        <taxon>Isopoda</taxon>
        <taxon>Oniscidea</taxon>
        <taxon>Crinocheta</taxon>
        <taxon>Armadillidiidae</taxon>
        <taxon>Armadillidium</taxon>
    </lineage>
</organism>
<feature type="domain" description="Sarcoglycan alpha/epsilon N-terminal" evidence="4">
    <location>
        <begin position="38"/>
        <end position="105"/>
    </location>
</feature>
<evidence type="ECO:0000256" key="2">
    <source>
        <dbReference type="SAM" id="Phobius"/>
    </source>
</evidence>
<evidence type="ECO:0000313" key="6">
    <source>
        <dbReference type="EMBL" id="KAB7495378.1"/>
    </source>
</evidence>
<dbReference type="EMBL" id="SEYY01022669">
    <property type="protein sequence ID" value="KAB7495378.1"/>
    <property type="molecule type" value="Genomic_DNA"/>
</dbReference>
<feature type="chain" id="PRO_5024320704" evidence="3">
    <location>
        <begin position="22"/>
        <end position="432"/>
    </location>
</feature>
<keyword evidence="2" id="KW-0812">Transmembrane</keyword>
<evidence type="ECO:0000259" key="4">
    <source>
        <dbReference type="Pfam" id="PF05510"/>
    </source>
</evidence>
<gene>
    <name evidence="6" type="primary">Sgce</name>
    <name evidence="6" type="ORF">Anas_08652</name>
</gene>
<protein>
    <submittedName>
        <fullName evidence="6">Epsilon-sarcoglycan</fullName>
    </submittedName>
</protein>
<feature type="signal peptide" evidence="3">
    <location>
        <begin position="1"/>
        <end position="21"/>
    </location>
</feature>
<feature type="compositionally biased region" description="Polar residues" evidence="1">
    <location>
        <begin position="366"/>
        <end position="398"/>
    </location>
</feature>